<dbReference type="RefSeq" id="WP_341425990.1">
    <property type="nucleotide sequence ID" value="NZ_JBBUTG010000006.1"/>
</dbReference>
<protein>
    <recommendedName>
        <fullName evidence="1">DUF7684 domain-containing protein</fullName>
    </recommendedName>
</protein>
<feature type="domain" description="DUF7684" evidence="1">
    <location>
        <begin position="15"/>
        <end position="147"/>
    </location>
</feature>
<dbReference type="InterPro" id="IPR056101">
    <property type="entry name" value="DUF7684"/>
</dbReference>
<organism evidence="2 3">
    <name type="scientific">Ideonella lacteola</name>
    <dbReference type="NCBI Taxonomy" id="2984193"/>
    <lineage>
        <taxon>Bacteria</taxon>
        <taxon>Pseudomonadati</taxon>
        <taxon>Pseudomonadota</taxon>
        <taxon>Betaproteobacteria</taxon>
        <taxon>Burkholderiales</taxon>
        <taxon>Sphaerotilaceae</taxon>
        <taxon>Ideonella</taxon>
    </lineage>
</organism>
<proteinExistence type="predicted"/>
<evidence type="ECO:0000313" key="2">
    <source>
        <dbReference type="EMBL" id="MEK8031601.1"/>
    </source>
</evidence>
<evidence type="ECO:0000313" key="3">
    <source>
        <dbReference type="Proteomes" id="UP001371218"/>
    </source>
</evidence>
<gene>
    <name evidence="2" type="ORF">AACH06_12300</name>
</gene>
<name>A0ABU9BNQ7_9BURK</name>
<keyword evidence="3" id="KW-1185">Reference proteome</keyword>
<reference evidence="2 3" key="1">
    <citation type="submission" date="2024-04" db="EMBL/GenBank/DDBJ databases">
        <title>Novel species of the genus Ideonella isolated from streams.</title>
        <authorList>
            <person name="Lu H."/>
        </authorList>
    </citation>
    <scope>NUCLEOTIDE SEQUENCE [LARGE SCALE GENOMIC DNA]</scope>
    <source>
        <strain evidence="2 3">DXS29W</strain>
    </source>
</reference>
<evidence type="ECO:0000259" key="1">
    <source>
        <dbReference type="Pfam" id="PF24733"/>
    </source>
</evidence>
<dbReference type="EMBL" id="JBBUTG010000006">
    <property type="protein sequence ID" value="MEK8031601.1"/>
    <property type="molecule type" value="Genomic_DNA"/>
</dbReference>
<sequence length="148" mass="16214">MKTPDASTAAAATFYLHLRPEAPPPVLHVPRPFRCVLVLETNVGAFWQAAVSDWLVASGCLYALAVGPACSSWDDAIDMAVLERFDFGDIPEESLVMTTWHEHDTLGEVFEFAKLWAHHSTEPLVATLLLHIAADPREAQMLEAFAAA</sequence>
<accession>A0ABU9BNQ7</accession>
<comment type="caution">
    <text evidence="2">The sequence shown here is derived from an EMBL/GenBank/DDBJ whole genome shotgun (WGS) entry which is preliminary data.</text>
</comment>
<dbReference type="Proteomes" id="UP001371218">
    <property type="component" value="Unassembled WGS sequence"/>
</dbReference>
<dbReference type="Pfam" id="PF24733">
    <property type="entry name" value="DUF7684"/>
    <property type="match status" value="1"/>
</dbReference>